<feature type="domain" description="Phospholipid/glycerol acyltransferase" evidence="3">
    <location>
        <begin position="37"/>
        <end position="149"/>
    </location>
</feature>
<dbReference type="PANTHER" id="PTHR10434">
    <property type="entry name" value="1-ACYL-SN-GLYCEROL-3-PHOSPHATE ACYLTRANSFERASE"/>
    <property type="match status" value="1"/>
</dbReference>
<dbReference type="EMBL" id="LRQT01000020">
    <property type="protein sequence ID" value="KXA64728.1"/>
    <property type="molecule type" value="Genomic_DNA"/>
</dbReference>
<keyword evidence="1 4" id="KW-0808">Transferase</keyword>
<dbReference type="GO" id="GO:0006654">
    <property type="term" value="P:phosphatidic acid biosynthetic process"/>
    <property type="evidence" value="ECO:0007669"/>
    <property type="project" value="TreeGrafter"/>
</dbReference>
<dbReference type="InterPro" id="IPR002123">
    <property type="entry name" value="Plipid/glycerol_acylTrfase"/>
</dbReference>
<dbReference type="STRING" id="39777.B7L28_04020"/>
<dbReference type="SMART" id="SM00563">
    <property type="entry name" value="PlsC"/>
    <property type="match status" value="1"/>
</dbReference>
<proteinExistence type="predicted"/>
<name>A0A133S599_9FIRM</name>
<dbReference type="PANTHER" id="PTHR10434:SF11">
    <property type="entry name" value="1-ACYL-SN-GLYCEROL-3-PHOSPHATE ACYLTRANSFERASE"/>
    <property type="match status" value="1"/>
</dbReference>
<dbReference type="KEGG" id="vat:B7L28_04020"/>
<dbReference type="Proteomes" id="UP001236274">
    <property type="component" value="Unassembled WGS sequence"/>
</dbReference>
<dbReference type="Pfam" id="PF01553">
    <property type="entry name" value="Acyltransferase"/>
    <property type="match status" value="1"/>
</dbReference>
<dbReference type="SUPFAM" id="SSF69593">
    <property type="entry name" value="Glycerol-3-phosphate (1)-acyltransferase"/>
    <property type="match status" value="1"/>
</dbReference>
<evidence type="ECO:0000313" key="5">
    <source>
        <dbReference type="EMBL" id="MDK7357027.1"/>
    </source>
</evidence>
<dbReference type="Proteomes" id="UP000070226">
    <property type="component" value="Unassembled WGS sequence"/>
</dbReference>
<keyword evidence="2 4" id="KW-0012">Acyltransferase</keyword>
<comment type="caution">
    <text evidence="4">The sequence shown here is derived from an EMBL/GenBank/DDBJ whole genome shotgun (WGS) entry which is preliminary data.</text>
</comment>
<dbReference type="GO" id="GO:0003841">
    <property type="term" value="F:1-acylglycerol-3-phosphate O-acyltransferase activity"/>
    <property type="evidence" value="ECO:0007669"/>
    <property type="project" value="TreeGrafter"/>
</dbReference>
<reference evidence="4 6" key="1">
    <citation type="submission" date="2016-01" db="EMBL/GenBank/DDBJ databases">
        <authorList>
            <person name="Oliw E.H."/>
        </authorList>
    </citation>
    <scope>NUCLEOTIDE SEQUENCE [LARGE SCALE GENOMIC DNA]</scope>
    <source>
        <strain evidence="4 6">CMW7756B</strain>
    </source>
</reference>
<dbReference type="PATRIC" id="fig|39777.7.peg.839"/>
<evidence type="ECO:0000259" key="3">
    <source>
        <dbReference type="SMART" id="SM00563"/>
    </source>
</evidence>
<organism evidence="4">
    <name type="scientific">Veillonella atypica</name>
    <dbReference type="NCBI Taxonomy" id="39777"/>
    <lineage>
        <taxon>Bacteria</taxon>
        <taxon>Bacillati</taxon>
        <taxon>Bacillota</taxon>
        <taxon>Negativicutes</taxon>
        <taxon>Veillonellales</taxon>
        <taxon>Veillonellaceae</taxon>
        <taxon>Veillonella</taxon>
    </lineage>
</organism>
<evidence type="ECO:0000313" key="6">
    <source>
        <dbReference type="Proteomes" id="UP000070226"/>
    </source>
</evidence>
<evidence type="ECO:0000313" key="4">
    <source>
        <dbReference type="EMBL" id="KXA64728.1"/>
    </source>
</evidence>
<protein>
    <submittedName>
        <fullName evidence="4 5">Acyltransferase</fullName>
    </submittedName>
</protein>
<dbReference type="EMBL" id="JASORJ010000006">
    <property type="protein sequence ID" value="MDK7357027.1"/>
    <property type="molecule type" value="Genomic_DNA"/>
</dbReference>
<dbReference type="AlphaFoldDB" id="A0A133S599"/>
<evidence type="ECO:0000256" key="1">
    <source>
        <dbReference type="ARBA" id="ARBA00022679"/>
    </source>
</evidence>
<dbReference type="CDD" id="cd07989">
    <property type="entry name" value="LPLAT_AGPAT-like"/>
    <property type="match status" value="1"/>
</dbReference>
<accession>A0A133S599</accession>
<gene>
    <name evidence="4" type="ORF">HMPREF3233_00853</name>
    <name evidence="5" type="ORF">QP520_05265</name>
</gene>
<sequence>MNKFSTWLWRTAFWLRYKVGYGLKVYGRDNFPMEGPVIVVPNHLSNNDPPICGYALPRHVHFMAKQELFVNPISRFFCTWLGAFPLNRGAIDKIAIRHALGLLKNNKVLGIFAEGNRQKNGKLGRFHDGAASIALRTGIGITPVAIIGSHNMKRNQVACIIGKQVPVSKAKPTPEAIKEVNDRVKGEIQRMIDSYHENRIEETLWK</sequence>
<reference evidence="5" key="2">
    <citation type="submission" date="2023-05" db="EMBL/GenBank/DDBJ databases">
        <title>Cataloging the Phylogenetic Diversity of Human Bladder Bacteria.</title>
        <authorList>
            <person name="Du J."/>
        </authorList>
    </citation>
    <scope>NUCLEOTIDE SEQUENCE</scope>
    <source>
        <strain evidence="5">UMB10101</strain>
    </source>
</reference>
<dbReference type="GeneID" id="57773536"/>
<evidence type="ECO:0000256" key="2">
    <source>
        <dbReference type="ARBA" id="ARBA00023315"/>
    </source>
</evidence>
<dbReference type="RefSeq" id="WP_005378899.1">
    <property type="nucleotide sequence ID" value="NZ_CABFMO010000011.1"/>
</dbReference>